<dbReference type="Pfam" id="PF00754">
    <property type="entry name" value="F5_F8_type_C"/>
    <property type="match status" value="1"/>
</dbReference>
<feature type="region of interest" description="Disordered" evidence="5">
    <location>
        <begin position="831"/>
        <end position="852"/>
    </location>
</feature>
<dbReference type="SUPFAM" id="SSF49785">
    <property type="entry name" value="Galactose-binding domain-like"/>
    <property type="match status" value="1"/>
</dbReference>
<dbReference type="GO" id="GO:0004563">
    <property type="term" value="F:beta-N-acetylhexosaminidase activity"/>
    <property type="evidence" value="ECO:0007669"/>
    <property type="project" value="InterPro"/>
</dbReference>
<evidence type="ECO:0000256" key="7">
    <source>
        <dbReference type="SAM" id="SignalP"/>
    </source>
</evidence>
<evidence type="ECO:0000256" key="5">
    <source>
        <dbReference type="SAM" id="MobiDB-lite"/>
    </source>
</evidence>
<dbReference type="InterPro" id="IPR029018">
    <property type="entry name" value="Hex-like_dom2"/>
</dbReference>
<keyword evidence="2 11" id="KW-0378">Hydrolase</keyword>
<dbReference type="Pfam" id="PF00728">
    <property type="entry name" value="Glyco_hydro_20"/>
    <property type="match status" value="1"/>
</dbReference>
<dbReference type="InterPro" id="IPR015883">
    <property type="entry name" value="Glyco_hydro_20_cat"/>
</dbReference>
<dbReference type="PROSITE" id="PS50231">
    <property type="entry name" value="RICIN_B_LECTIN"/>
    <property type="match status" value="1"/>
</dbReference>
<dbReference type="EMBL" id="CP063213">
    <property type="protein sequence ID" value="QOR46426.1"/>
    <property type="molecule type" value="Genomic_DNA"/>
</dbReference>
<feature type="chain" id="PRO_5039312920" evidence="7">
    <location>
        <begin position="23"/>
        <end position="1101"/>
    </location>
</feature>
<keyword evidence="7" id="KW-0732">Signal</keyword>
<dbReference type="Gene3D" id="3.20.20.80">
    <property type="entry name" value="Glycosidases"/>
    <property type="match status" value="1"/>
</dbReference>
<feature type="active site" description="Proton donor" evidence="4">
    <location>
        <position position="322"/>
    </location>
</feature>
<evidence type="ECO:0000259" key="10">
    <source>
        <dbReference type="Pfam" id="PF02838"/>
    </source>
</evidence>
<feature type="transmembrane region" description="Helical" evidence="6">
    <location>
        <begin position="1073"/>
        <end position="1095"/>
    </location>
</feature>
<dbReference type="InterPro" id="IPR017853">
    <property type="entry name" value="GH"/>
</dbReference>
<dbReference type="Gene3D" id="2.60.120.260">
    <property type="entry name" value="Galactose-binding domain-like"/>
    <property type="match status" value="1"/>
</dbReference>
<comment type="similarity">
    <text evidence="1">Belongs to the glycosyl hydrolase 20 family.</text>
</comment>
<feature type="domain" description="Glycoside hydrolase family 20 catalytic" evidence="8">
    <location>
        <begin position="222"/>
        <end position="509"/>
    </location>
</feature>
<reference evidence="11 12" key="1">
    <citation type="submission" date="2020-10" db="EMBL/GenBank/DDBJ databases">
        <title>Trueperella pecoris sp. nov. isolated from bovine and porcine specimens.</title>
        <authorList>
            <person name="Schoenecker L."/>
            <person name="Schnydrig P."/>
            <person name="Brodard I."/>
            <person name="Thomann A."/>
            <person name="Hemphill A."/>
            <person name="Rodriguez-Campos S."/>
            <person name="Perreten V."/>
            <person name="Jores J."/>
            <person name="Kittl S."/>
        </authorList>
    </citation>
    <scope>NUCLEOTIDE SEQUENCE [LARGE SCALE GENOMIC DNA]</scope>
    <source>
        <strain evidence="11 12">15A0121</strain>
    </source>
</reference>
<feature type="domain" description="F5/8 type C" evidence="9">
    <location>
        <begin position="839"/>
        <end position="963"/>
    </location>
</feature>
<evidence type="ECO:0000313" key="11">
    <source>
        <dbReference type="EMBL" id="QOR46426.1"/>
    </source>
</evidence>
<dbReference type="RefSeq" id="WP_197551654.1">
    <property type="nucleotide sequence ID" value="NZ_CP063213.1"/>
</dbReference>
<evidence type="ECO:0000256" key="2">
    <source>
        <dbReference type="ARBA" id="ARBA00022801"/>
    </source>
</evidence>
<dbReference type="InterPro" id="IPR052764">
    <property type="entry name" value="GH20_Enzymes"/>
</dbReference>
<proteinExistence type="inferred from homology"/>
<sequence length="1101" mass="120855">MKKRRWFLGAIGAMSLIFSAFATSVASAEPDVAPGGYHASASTIKLPDTIPSLDNFKPAQGTWSLGKGARVVSSEDLKKRANMLSTELTAFLGDKVPAATGQGTAKDVVLTRDETRKAALGDEGFELTIGDKGLVVTAATDAGVFYGTRSVSQLLRQSDRGDAKLTLPAGSVISKPKYHERGATLCACQINISTEWIDRFLDDMADLRLNYLLLEMKVKSDKYPDTQTWSYYTPEDVKKFVAKAREYNIDVIPEINSPGHMEIWIENSPQYQLVRQEGYKKGEYRPSLLDISNPEARKLYKDLIDEYDQSFDTKYWHMGADEYMIGERSPYQDFPQLATYAKEVTKNPNATGKDAFIHFLNEINTHVKSKDAPGGGKKQLRIWNDGVQETQAVTLDKDIIVEYWFTEGLKPNQLFDRGYKVMNANDLLYFSRQNPGYKFDDAKIETTYNAKKWNVGSFPGNVQIDPEHKNLTGAKISIWPDESTYQTENEVAKEVWSSLRFISQMTWSGSYHWDTWKDMKAAAVSIGDPYIRSAMPSTDLPAGTYTIPELATLGKGPWKFTPTNDDYYQIEDTASGKCLALDTGSKHLKVVTEVGAQPNLRDCADMNRTWVTGRDAAEARNTQKWQVQAKDSAITLRNALTLQYLAIATGEEKHVDIQGVSAEKVKTDDKLLNATLSRSGNKIAKGKLAQFPRDLVTVDGKSTSAFKSNALFSITQELGISTDVTKLSDLNPSIPGKITATVSALGTKNAEASKVNIAVPEGWKALPAEVNLQAIPKGKSAKVVFNVVNTTATDGVATLTWHIEGKTLTTEVALSATLGPRVCEGFEDISTDSEETSGEPRPNGVATAAFDNNPDTYWHTEWKSKSPEPPHWLIFNPTKALTKETVVNDMLSVEYLPRQGKPNGRIENYKVYVSDTNAKADDKAAWGEPVAQGAWENNADWQRASFPAGTKAKFVKLEILSNHRSLDQANPPYTSAASICVSSKVPAVELVDPEQPKDNPVVTPEKPAPEAKPTPEKPAPEAKPTPEKPAPEAKPTPEKPAPEAKPTPTPASKDALQATPETRVVKELSKTGITIGALSAIMAGILVLGSGLMILNRRAKK</sequence>
<dbReference type="SUPFAM" id="SSF55545">
    <property type="entry name" value="beta-N-acetylhexosaminidase-like domain"/>
    <property type="match status" value="1"/>
</dbReference>
<dbReference type="GO" id="GO:0005975">
    <property type="term" value="P:carbohydrate metabolic process"/>
    <property type="evidence" value="ECO:0007669"/>
    <property type="project" value="InterPro"/>
</dbReference>
<evidence type="ECO:0000256" key="6">
    <source>
        <dbReference type="SAM" id="Phobius"/>
    </source>
</evidence>
<dbReference type="InterPro" id="IPR000421">
    <property type="entry name" value="FA58C"/>
</dbReference>
<keyword evidence="3" id="KW-0326">Glycosidase</keyword>
<dbReference type="PANTHER" id="PTHR43678">
    <property type="entry name" value="PUTATIVE (AFU_ORTHOLOGUE AFUA_2G00640)-RELATED"/>
    <property type="match status" value="1"/>
</dbReference>
<dbReference type="Gene3D" id="3.30.379.10">
    <property type="entry name" value="Chitobiase/beta-hexosaminidase domain 2-like"/>
    <property type="match status" value="1"/>
</dbReference>
<feature type="signal peptide" evidence="7">
    <location>
        <begin position="1"/>
        <end position="22"/>
    </location>
</feature>
<dbReference type="Gene3D" id="2.80.10.50">
    <property type="match status" value="1"/>
</dbReference>
<dbReference type="InterPro" id="IPR008979">
    <property type="entry name" value="Galactose-bd-like_sf"/>
</dbReference>
<keyword evidence="12" id="KW-1185">Reference proteome</keyword>
<gene>
    <name evidence="11" type="ORF">INS88_04305</name>
</gene>
<dbReference type="PRINTS" id="PR00738">
    <property type="entry name" value="GLHYDRLASE20"/>
</dbReference>
<feature type="compositionally biased region" description="Basic and acidic residues" evidence="5">
    <location>
        <begin position="1007"/>
        <end position="1042"/>
    </location>
</feature>
<dbReference type="AlphaFoldDB" id="A0A7M1QX41"/>
<evidence type="ECO:0000256" key="1">
    <source>
        <dbReference type="ARBA" id="ARBA00006285"/>
    </source>
</evidence>
<feature type="domain" description="Beta-hexosaminidase bacterial type N-terminal" evidence="10">
    <location>
        <begin position="47"/>
        <end position="172"/>
    </location>
</feature>
<dbReference type="InterPro" id="IPR025705">
    <property type="entry name" value="Beta_hexosaminidase_sua/sub"/>
</dbReference>
<dbReference type="InterPro" id="IPR015882">
    <property type="entry name" value="HEX_bac_N"/>
</dbReference>
<keyword evidence="6" id="KW-0472">Membrane</keyword>
<evidence type="ECO:0000256" key="3">
    <source>
        <dbReference type="ARBA" id="ARBA00023295"/>
    </source>
</evidence>
<evidence type="ECO:0000256" key="4">
    <source>
        <dbReference type="PIRSR" id="PIRSR625705-1"/>
    </source>
</evidence>
<keyword evidence="6" id="KW-1133">Transmembrane helix</keyword>
<evidence type="ECO:0000259" key="9">
    <source>
        <dbReference type="Pfam" id="PF00754"/>
    </source>
</evidence>
<name>A0A7M1QX41_9ACTO</name>
<feature type="region of interest" description="Disordered" evidence="5">
    <location>
        <begin position="990"/>
        <end position="1063"/>
    </location>
</feature>
<dbReference type="Pfam" id="PF02838">
    <property type="entry name" value="Glyco_hydro_20b"/>
    <property type="match status" value="1"/>
</dbReference>
<evidence type="ECO:0000259" key="8">
    <source>
        <dbReference type="Pfam" id="PF00728"/>
    </source>
</evidence>
<accession>A0A7M1QX41</accession>
<dbReference type="CDD" id="cd23386">
    <property type="entry name" value="beta-trefoil_Ricin_LNBase"/>
    <property type="match status" value="1"/>
</dbReference>
<dbReference type="PANTHER" id="PTHR43678:SF1">
    <property type="entry name" value="BETA-N-ACETYLHEXOSAMINIDASE"/>
    <property type="match status" value="1"/>
</dbReference>
<dbReference type="Proteomes" id="UP000595053">
    <property type="component" value="Chromosome"/>
</dbReference>
<organism evidence="11 12">
    <name type="scientific">Trueperella pecoris</name>
    <dbReference type="NCBI Taxonomy" id="2733571"/>
    <lineage>
        <taxon>Bacteria</taxon>
        <taxon>Bacillati</taxon>
        <taxon>Actinomycetota</taxon>
        <taxon>Actinomycetes</taxon>
        <taxon>Actinomycetales</taxon>
        <taxon>Actinomycetaceae</taxon>
        <taxon>Trueperella</taxon>
    </lineage>
</organism>
<keyword evidence="6" id="KW-0812">Transmembrane</keyword>
<dbReference type="CDD" id="cd06564">
    <property type="entry name" value="GH20_DspB_LnbB-like"/>
    <property type="match status" value="1"/>
</dbReference>
<evidence type="ECO:0000313" key="12">
    <source>
        <dbReference type="Proteomes" id="UP000595053"/>
    </source>
</evidence>
<protein>
    <submittedName>
        <fullName evidence="11">Family 20 glycosylhydrolase</fullName>
    </submittedName>
</protein>
<dbReference type="SUPFAM" id="SSF51445">
    <property type="entry name" value="(Trans)glycosidases"/>
    <property type="match status" value="1"/>
</dbReference>